<feature type="compositionally biased region" description="Pro residues" evidence="9">
    <location>
        <begin position="676"/>
        <end position="702"/>
    </location>
</feature>
<comment type="caution">
    <text evidence="11">The sequence shown here is derived from an EMBL/GenBank/DDBJ whole genome shotgun (WGS) entry which is preliminary data.</text>
</comment>
<keyword evidence="4" id="KW-0547">Nucleotide-binding</keyword>
<keyword evidence="3" id="KW-0808">Transferase</keyword>
<keyword evidence="2" id="KW-0723">Serine/threonine-protein kinase</keyword>
<dbReference type="PANTHER" id="PTHR43671">
    <property type="entry name" value="SERINE/THREONINE-PROTEIN KINASE NEK"/>
    <property type="match status" value="1"/>
</dbReference>
<dbReference type="GO" id="GO:0004674">
    <property type="term" value="F:protein serine/threonine kinase activity"/>
    <property type="evidence" value="ECO:0007669"/>
    <property type="project" value="UniProtKB-KW"/>
</dbReference>
<dbReference type="InterPro" id="IPR011009">
    <property type="entry name" value="Kinase-like_dom_sf"/>
</dbReference>
<feature type="compositionally biased region" description="Basic and acidic residues" evidence="9">
    <location>
        <begin position="615"/>
        <end position="629"/>
    </location>
</feature>
<feature type="region of interest" description="Disordered" evidence="9">
    <location>
        <begin position="672"/>
        <end position="742"/>
    </location>
</feature>
<dbReference type="InterPro" id="IPR000719">
    <property type="entry name" value="Prot_kinase_dom"/>
</dbReference>
<keyword evidence="6" id="KW-0067">ATP-binding</keyword>
<feature type="compositionally biased region" description="Low complexity" evidence="9">
    <location>
        <begin position="495"/>
        <end position="508"/>
    </location>
</feature>
<accession>A0A9N9LQC8</accession>
<evidence type="ECO:0000259" key="10">
    <source>
        <dbReference type="PROSITE" id="PS50011"/>
    </source>
</evidence>
<gene>
    <name evidence="11" type="ORF">HYALB_00012730</name>
</gene>
<dbReference type="InterPro" id="IPR050660">
    <property type="entry name" value="NEK_Ser/Thr_kinase"/>
</dbReference>
<dbReference type="Gene3D" id="1.10.510.10">
    <property type="entry name" value="Transferase(Phosphotransferase) domain 1"/>
    <property type="match status" value="1"/>
</dbReference>
<keyword evidence="12" id="KW-1185">Reference proteome</keyword>
<comment type="catalytic activity">
    <reaction evidence="8">
        <text>L-seryl-[protein] + ATP = O-phospho-L-seryl-[protein] + ADP + H(+)</text>
        <dbReference type="Rhea" id="RHEA:17989"/>
        <dbReference type="Rhea" id="RHEA-COMP:9863"/>
        <dbReference type="Rhea" id="RHEA-COMP:11604"/>
        <dbReference type="ChEBI" id="CHEBI:15378"/>
        <dbReference type="ChEBI" id="CHEBI:29999"/>
        <dbReference type="ChEBI" id="CHEBI:30616"/>
        <dbReference type="ChEBI" id="CHEBI:83421"/>
        <dbReference type="ChEBI" id="CHEBI:456216"/>
        <dbReference type="EC" id="2.7.11.1"/>
    </reaction>
</comment>
<sequence length="1033" mass="116594">MNPPSESSAIEDYFVWETDSEVEVIVNLDTNERAQFVPLADIKAYFGANEARNLTKILQEIFRTQDLPIEPDLILQDHTAVLCILLRVGQGWLIEEFAYYEELSDRRLPFDSTRPQQEFPMIEEDSSFFERFCDNQWRYYVPTFESHMLHKQFGKQRLLPIIEQELPEVEGLAVNRVVKIYGPYNKLSDVTGKTAVLIGLEDTPDSNKFVLRTYFRTFGDDLYKQELNVFRSFKNADGIIRFYGSYVQGDSMNIILEYADRGSLEEYFRAETPPSRGMDIIRFWDSMFQLIEALKTVHSFRRLFARLVADLRSGHGGITPDTVVVVSNGSHNPSDWQFKLAGFGVGTKNDFERGEPNLNTTKRVREYGSPESRLPHGYDEPREVDTWEDDIWSLGCIYSEAAIWISDGYRGLEEYRKGRTSSAGNASFHDGERVLQKVLDTHRDIEDRLRRSDYITKDVLDSMVDEMLWEEDRPNSKALSRKADVIVSRSRKKVSPSSSRKNSNSSRALPPPRLPPSQPLPSVPSKPSLSSISERQVAVADVDNWRSQVTLPQSTSPSVNGVDQSPVISSRQMSFTVSESDLDRENCGSTTSWRHGDDASAASTISSFPSPRPSVRYDQHKHSPNEGMHRTYLSPYSHDERRGLMASSPPQAIVHELPADEANMSYPLIPQQVPQQVPPTVPPLPQQIPPKVPPLPPSPPQVVPQEQNRGQSEGNSQKQPVDDSSRPGHSISQASSRNSSSIYSIPISRSTYSTETKLPIKSKSQKRFGIFSSKSVSAPVLIGGPVANSPQDFLSVDTCLQWKKAYKKTKKSSKVPPLPGANVIETMRGRDHVSASHNRLPIFIVDDSASMANVWPEVKRVFEALTYVVKGMSPNGTELFFTIAYDTYLRKDTSELCTFLESKELAGRTNISYRLNLQLQSYEMKLLNASRAKGKKSLIRPMSFYILSDGEWGEGIDPMIPIHRTASFLREQNVEVGQVTIQFITFAESARAMQRFSGLSQEDFGLDIVDCAPWRGNVLRMLRGPLDKSVYGD</sequence>
<evidence type="ECO:0000256" key="5">
    <source>
        <dbReference type="ARBA" id="ARBA00022777"/>
    </source>
</evidence>
<dbReference type="SMART" id="SM00220">
    <property type="entry name" value="S_TKc"/>
    <property type="match status" value="1"/>
</dbReference>
<dbReference type="GO" id="GO:0005524">
    <property type="term" value="F:ATP binding"/>
    <property type="evidence" value="ECO:0007669"/>
    <property type="project" value="UniProtKB-KW"/>
</dbReference>
<feature type="domain" description="Protein kinase" evidence="10">
    <location>
        <begin position="166"/>
        <end position="487"/>
    </location>
</feature>
<comment type="catalytic activity">
    <reaction evidence="7">
        <text>L-threonyl-[protein] + ATP = O-phospho-L-threonyl-[protein] + ADP + H(+)</text>
        <dbReference type="Rhea" id="RHEA:46608"/>
        <dbReference type="Rhea" id="RHEA-COMP:11060"/>
        <dbReference type="Rhea" id="RHEA-COMP:11605"/>
        <dbReference type="ChEBI" id="CHEBI:15378"/>
        <dbReference type="ChEBI" id="CHEBI:30013"/>
        <dbReference type="ChEBI" id="CHEBI:30616"/>
        <dbReference type="ChEBI" id="CHEBI:61977"/>
        <dbReference type="ChEBI" id="CHEBI:456216"/>
        <dbReference type="EC" id="2.7.11.1"/>
    </reaction>
</comment>
<evidence type="ECO:0000256" key="2">
    <source>
        <dbReference type="ARBA" id="ARBA00022527"/>
    </source>
</evidence>
<dbReference type="PANTHER" id="PTHR43671:SF98">
    <property type="entry name" value="SERINE_THREONINE-PROTEIN KINASE NEK11"/>
    <property type="match status" value="1"/>
</dbReference>
<name>A0A9N9LQC8_9HELO</name>
<dbReference type="SUPFAM" id="SSF56112">
    <property type="entry name" value="Protein kinase-like (PK-like)"/>
    <property type="match status" value="1"/>
</dbReference>
<organism evidence="11 12">
    <name type="scientific">Hymenoscyphus albidus</name>
    <dbReference type="NCBI Taxonomy" id="595503"/>
    <lineage>
        <taxon>Eukaryota</taxon>
        <taxon>Fungi</taxon>
        <taxon>Dikarya</taxon>
        <taxon>Ascomycota</taxon>
        <taxon>Pezizomycotina</taxon>
        <taxon>Leotiomycetes</taxon>
        <taxon>Helotiales</taxon>
        <taxon>Helotiaceae</taxon>
        <taxon>Hymenoscyphus</taxon>
    </lineage>
</organism>
<dbReference type="AlphaFoldDB" id="A0A9N9LQC8"/>
<dbReference type="Proteomes" id="UP000701801">
    <property type="component" value="Unassembled WGS sequence"/>
</dbReference>
<proteinExistence type="predicted"/>
<evidence type="ECO:0000256" key="6">
    <source>
        <dbReference type="ARBA" id="ARBA00022840"/>
    </source>
</evidence>
<dbReference type="EMBL" id="CAJVRM010000269">
    <property type="protein sequence ID" value="CAG8978608.1"/>
    <property type="molecule type" value="Genomic_DNA"/>
</dbReference>
<protein>
    <recommendedName>
        <fullName evidence="1">non-specific serine/threonine protein kinase</fullName>
        <ecNumber evidence="1">2.7.11.1</ecNumber>
    </recommendedName>
</protein>
<feature type="compositionally biased region" description="Pro residues" evidence="9">
    <location>
        <begin position="509"/>
        <end position="524"/>
    </location>
</feature>
<feature type="compositionally biased region" description="Low complexity" evidence="9">
    <location>
        <begin position="730"/>
        <end position="742"/>
    </location>
</feature>
<evidence type="ECO:0000256" key="3">
    <source>
        <dbReference type="ARBA" id="ARBA00022679"/>
    </source>
</evidence>
<dbReference type="Pfam" id="PF00069">
    <property type="entry name" value="Pkinase"/>
    <property type="match status" value="1"/>
</dbReference>
<feature type="compositionally biased region" description="Polar residues" evidence="9">
    <location>
        <begin position="706"/>
        <end position="719"/>
    </location>
</feature>
<dbReference type="OrthoDB" id="5986190at2759"/>
<evidence type="ECO:0000256" key="7">
    <source>
        <dbReference type="ARBA" id="ARBA00047899"/>
    </source>
</evidence>
<feature type="region of interest" description="Disordered" evidence="9">
    <location>
        <begin position="480"/>
        <end position="535"/>
    </location>
</feature>
<evidence type="ECO:0000256" key="4">
    <source>
        <dbReference type="ARBA" id="ARBA00022741"/>
    </source>
</evidence>
<dbReference type="EC" id="2.7.11.1" evidence="1"/>
<evidence type="ECO:0000313" key="12">
    <source>
        <dbReference type="Proteomes" id="UP000701801"/>
    </source>
</evidence>
<evidence type="ECO:0000256" key="1">
    <source>
        <dbReference type="ARBA" id="ARBA00012513"/>
    </source>
</evidence>
<keyword evidence="5" id="KW-0418">Kinase</keyword>
<evidence type="ECO:0000256" key="9">
    <source>
        <dbReference type="SAM" id="MobiDB-lite"/>
    </source>
</evidence>
<evidence type="ECO:0000313" key="11">
    <source>
        <dbReference type="EMBL" id="CAG8978608.1"/>
    </source>
</evidence>
<dbReference type="PROSITE" id="PS50011">
    <property type="entry name" value="PROTEIN_KINASE_DOM"/>
    <property type="match status" value="1"/>
</dbReference>
<evidence type="ECO:0000256" key="8">
    <source>
        <dbReference type="ARBA" id="ARBA00048679"/>
    </source>
</evidence>
<feature type="region of interest" description="Disordered" evidence="9">
    <location>
        <begin position="579"/>
        <end position="633"/>
    </location>
</feature>
<reference evidence="11" key="1">
    <citation type="submission" date="2021-07" db="EMBL/GenBank/DDBJ databases">
        <authorList>
            <person name="Durling M."/>
        </authorList>
    </citation>
    <scope>NUCLEOTIDE SEQUENCE</scope>
</reference>